<name>M5SB34_9BACT</name>
<sequence length="49" mass="5403">MQGIRPNGFESAKHSRGGFHVVLAMDEKTMASKWGPPPVWAPRIATIEL</sequence>
<dbReference type="EMBL" id="ANOF01000021">
    <property type="protein sequence ID" value="EMI28701.1"/>
    <property type="molecule type" value="Genomic_DNA"/>
</dbReference>
<dbReference type="PATRIC" id="fig|1263868.3.peg.754"/>
<dbReference type="AlphaFoldDB" id="M5SB34"/>
<proteinExistence type="predicted"/>
<protein>
    <submittedName>
        <fullName evidence="1">Uncharacterized protein</fullName>
    </submittedName>
</protein>
<accession>M5SB34</accession>
<gene>
    <name evidence="1" type="ORF">RESH_00693</name>
</gene>
<dbReference type="STRING" id="1263868.RESH_00693"/>
<reference evidence="1 2" key="1">
    <citation type="journal article" date="2013" name="Mar. Genomics">
        <title>Expression of sulfatases in Rhodopirellula baltica and the diversity of sulfatases in the genus Rhodopirellula.</title>
        <authorList>
            <person name="Wegner C.E."/>
            <person name="Richter-Heitmann T."/>
            <person name="Klindworth A."/>
            <person name="Klockow C."/>
            <person name="Richter M."/>
            <person name="Achstetter T."/>
            <person name="Glockner F.O."/>
            <person name="Harder J."/>
        </authorList>
    </citation>
    <scope>NUCLEOTIDE SEQUENCE [LARGE SCALE GENOMIC DNA]</scope>
    <source>
        <strain evidence="1 2">SH398</strain>
    </source>
</reference>
<organism evidence="1 2">
    <name type="scientific">Rhodopirellula europaea SH398</name>
    <dbReference type="NCBI Taxonomy" id="1263868"/>
    <lineage>
        <taxon>Bacteria</taxon>
        <taxon>Pseudomonadati</taxon>
        <taxon>Planctomycetota</taxon>
        <taxon>Planctomycetia</taxon>
        <taxon>Pirellulales</taxon>
        <taxon>Pirellulaceae</taxon>
        <taxon>Rhodopirellula</taxon>
    </lineage>
</organism>
<dbReference type="Proteomes" id="UP000011996">
    <property type="component" value="Unassembled WGS sequence"/>
</dbReference>
<evidence type="ECO:0000313" key="2">
    <source>
        <dbReference type="Proteomes" id="UP000011996"/>
    </source>
</evidence>
<evidence type="ECO:0000313" key="1">
    <source>
        <dbReference type="EMBL" id="EMI28701.1"/>
    </source>
</evidence>
<comment type="caution">
    <text evidence="1">The sequence shown here is derived from an EMBL/GenBank/DDBJ whole genome shotgun (WGS) entry which is preliminary data.</text>
</comment>